<keyword evidence="1" id="KW-0472">Membrane</keyword>
<organism evidence="2">
    <name type="scientific">Vannella robusta</name>
    <dbReference type="NCBI Taxonomy" id="1487602"/>
    <lineage>
        <taxon>Eukaryota</taxon>
        <taxon>Amoebozoa</taxon>
        <taxon>Discosea</taxon>
        <taxon>Flabellinia</taxon>
        <taxon>Vannellidae</taxon>
        <taxon>Vannella</taxon>
    </lineage>
</organism>
<feature type="transmembrane region" description="Helical" evidence="1">
    <location>
        <begin position="91"/>
        <end position="110"/>
    </location>
</feature>
<accession>A0A7S4IKM9</accession>
<gene>
    <name evidence="2" type="ORF">VSP0166_LOCUS13829</name>
</gene>
<dbReference type="EMBL" id="HBKP01019519">
    <property type="protein sequence ID" value="CAE2232354.1"/>
    <property type="molecule type" value="Transcribed_RNA"/>
</dbReference>
<proteinExistence type="predicted"/>
<sequence length="479" mass="53347">MGLGLSLVYLHPFLTLWECLAAAAPIGLTLSTWIGVLFKSTLFRSVPGLPPSIGIVTCLLQIVISIMCFVKKSQCWSRNHTKIAKAQLLHFSLSFLPLVFLSFWLAMIHYTHSLLEEGGKYHVGGSVYGDLPFHLTIITSILHGVNQYATPLTSGLQAAFFADSPLVYPWIPDYHAALVAGSGSTFHFALCYPGIMLTSSFFFLLFFLYFRMTQSRRIALMSVPITFFAGGIGGFLWLLYDGTWKTLLAEDHVLVNSLSRTIEFYWFSLPAHILFPQRTTQFAYSISLLVLIVIHKAYTSKPSPVTVFHRKSSLVIDDDLKGKNGAPKEHFTMGAVPNEHDTLKLFGAAGFICGLLPLLQVHSFAAVGLVILTVAFIHVVKIGGTVVKSMRTNSNLSWAFQIAKGHQLKWWLVFGIASWGIGMPQNLAFFMKVLFPTHRPSARSFLRFMLISSDFPPQGNIILLWLQALGFYVPLYLAD</sequence>
<feature type="transmembrane region" description="Helical" evidence="1">
    <location>
        <begin position="49"/>
        <end position="70"/>
    </location>
</feature>
<feature type="transmembrane region" description="Helical" evidence="1">
    <location>
        <begin position="186"/>
        <end position="210"/>
    </location>
</feature>
<keyword evidence="1" id="KW-0812">Transmembrane</keyword>
<feature type="transmembrane region" description="Helical" evidence="1">
    <location>
        <begin position="408"/>
        <end position="435"/>
    </location>
</feature>
<evidence type="ECO:0000256" key="1">
    <source>
        <dbReference type="SAM" id="Phobius"/>
    </source>
</evidence>
<reference evidence="2" key="1">
    <citation type="submission" date="2021-01" db="EMBL/GenBank/DDBJ databases">
        <authorList>
            <person name="Corre E."/>
            <person name="Pelletier E."/>
            <person name="Niang G."/>
            <person name="Scheremetjew M."/>
            <person name="Finn R."/>
            <person name="Kale V."/>
            <person name="Holt S."/>
            <person name="Cochrane G."/>
            <person name="Meng A."/>
            <person name="Brown T."/>
            <person name="Cohen L."/>
        </authorList>
    </citation>
    <scope>NUCLEOTIDE SEQUENCE</scope>
    <source>
        <strain evidence="2">DIVA3 518/3/11/1/6</strain>
    </source>
</reference>
<keyword evidence="1" id="KW-1133">Transmembrane helix</keyword>
<feature type="transmembrane region" description="Helical" evidence="1">
    <location>
        <begin position="217"/>
        <end position="238"/>
    </location>
</feature>
<name>A0A7S4IKM9_9EUKA</name>
<evidence type="ECO:0000313" key="2">
    <source>
        <dbReference type="EMBL" id="CAE2232354.1"/>
    </source>
</evidence>
<feature type="transmembrane region" description="Helical" evidence="1">
    <location>
        <begin position="364"/>
        <end position="387"/>
    </location>
</feature>
<protein>
    <submittedName>
        <fullName evidence="2">Uncharacterized protein</fullName>
    </submittedName>
</protein>
<dbReference type="AlphaFoldDB" id="A0A7S4IKM9"/>
<feature type="transmembrane region" description="Helical" evidence="1">
    <location>
        <begin position="455"/>
        <end position="477"/>
    </location>
</feature>